<keyword evidence="4" id="KW-0902">Two-component regulatory system</keyword>
<dbReference type="Proteomes" id="UP000275368">
    <property type="component" value="Chromosome"/>
</dbReference>
<gene>
    <name evidence="8" type="ORF">Back11_28860</name>
</gene>
<dbReference type="PROSITE" id="PS01124">
    <property type="entry name" value="HTH_ARAC_FAMILY_2"/>
    <property type="match status" value="1"/>
</dbReference>
<dbReference type="InterPro" id="IPR051552">
    <property type="entry name" value="HptR"/>
</dbReference>
<reference evidence="8 9" key="1">
    <citation type="submission" date="2018-11" db="EMBL/GenBank/DDBJ databases">
        <title>Complete genome sequence of Paenibacillus baekrokdamisoli strain KCTC 33723.</title>
        <authorList>
            <person name="Kang S.W."/>
            <person name="Lee K.C."/>
            <person name="Kim K.K."/>
            <person name="Kim J.S."/>
            <person name="Kim D.S."/>
            <person name="Ko S.H."/>
            <person name="Yang S.H."/>
            <person name="Lee J.S."/>
        </authorList>
    </citation>
    <scope>NUCLEOTIDE SEQUENCE [LARGE SCALE GENOMIC DNA]</scope>
    <source>
        <strain evidence="8 9">KCTC 33723</strain>
    </source>
</reference>
<dbReference type="KEGG" id="pbk:Back11_28860"/>
<dbReference type="GO" id="GO:0043565">
    <property type="term" value="F:sequence-specific DNA binding"/>
    <property type="evidence" value="ECO:0007669"/>
    <property type="project" value="InterPro"/>
</dbReference>
<evidence type="ECO:0000313" key="8">
    <source>
        <dbReference type="EMBL" id="BBH21541.1"/>
    </source>
</evidence>
<evidence type="ECO:0000256" key="7">
    <source>
        <dbReference type="ARBA" id="ARBA00023163"/>
    </source>
</evidence>
<dbReference type="GO" id="GO:0005737">
    <property type="term" value="C:cytoplasm"/>
    <property type="evidence" value="ECO:0007669"/>
    <property type="project" value="UniProtKB-SubCell"/>
</dbReference>
<dbReference type="PANTHER" id="PTHR42713">
    <property type="entry name" value="HISTIDINE KINASE-RELATED"/>
    <property type="match status" value="1"/>
</dbReference>
<dbReference type="SUPFAM" id="SSF46689">
    <property type="entry name" value="Homeodomain-like"/>
    <property type="match status" value="2"/>
</dbReference>
<dbReference type="Gene3D" id="1.10.10.60">
    <property type="entry name" value="Homeodomain-like"/>
    <property type="match status" value="2"/>
</dbReference>
<dbReference type="SUPFAM" id="SSF52172">
    <property type="entry name" value="CheY-like"/>
    <property type="match status" value="1"/>
</dbReference>
<dbReference type="EMBL" id="AP019308">
    <property type="protein sequence ID" value="BBH21541.1"/>
    <property type="molecule type" value="Genomic_DNA"/>
</dbReference>
<dbReference type="Pfam" id="PF00072">
    <property type="entry name" value="Response_reg"/>
    <property type="match status" value="1"/>
</dbReference>
<dbReference type="PROSITE" id="PS50110">
    <property type="entry name" value="RESPONSE_REGULATORY"/>
    <property type="match status" value="1"/>
</dbReference>
<dbReference type="Pfam" id="PF12833">
    <property type="entry name" value="HTH_18"/>
    <property type="match status" value="1"/>
</dbReference>
<keyword evidence="7" id="KW-0804">Transcription</keyword>
<dbReference type="RefSeq" id="WP_164522795.1">
    <property type="nucleotide sequence ID" value="NZ_AP019308.1"/>
</dbReference>
<dbReference type="InterPro" id="IPR018060">
    <property type="entry name" value="HTH_AraC"/>
</dbReference>
<evidence type="ECO:0000256" key="2">
    <source>
        <dbReference type="ARBA" id="ARBA00022490"/>
    </source>
</evidence>
<evidence type="ECO:0000256" key="6">
    <source>
        <dbReference type="ARBA" id="ARBA00023125"/>
    </source>
</evidence>
<dbReference type="PROSITE" id="PS00041">
    <property type="entry name" value="HTH_ARAC_FAMILY_1"/>
    <property type="match status" value="1"/>
</dbReference>
<dbReference type="InterPro" id="IPR018062">
    <property type="entry name" value="HTH_AraC-typ_CS"/>
</dbReference>
<dbReference type="PANTHER" id="PTHR42713:SF3">
    <property type="entry name" value="TRANSCRIPTIONAL REGULATORY PROTEIN HPTR"/>
    <property type="match status" value="1"/>
</dbReference>
<dbReference type="GO" id="GO:0003700">
    <property type="term" value="F:DNA-binding transcription factor activity"/>
    <property type="evidence" value="ECO:0007669"/>
    <property type="project" value="InterPro"/>
</dbReference>
<evidence type="ECO:0000256" key="1">
    <source>
        <dbReference type="ARBA" id="ARBA00004496"/>
    </source>
</evidence>
<dbReference type="SMART" id="SM00342">
    <property type="entry name" value="HTH_ARAC"/>
    <property type="match status" value="1"/>
</dbReference>
<proteinExistence type="predicted"/>
<keyword evidence="6" id="KW-0238">DNA-binding</keyword>
<dbReference type="SMART" id="SM00448">
    <property type="entry name" value="REC"/>
    <property type="match status" value="1"/>
</dbReference>
<dbReference type="AlphaFoldDB" id="A0A3G9J704"/>
<sequence>MYRIMIVEDEPPIVRYLKSIVESVTDRFMICSVAEDGMEALEKIEALRPDVILTDVRMPRMNGVEFVKHLRTEHPQLLTVVISGYQDFEYARESLKWGALDYLLKPVSPEQLKPLLDMLAVRLDGIYHERAATLLDQIIGNRSVEEQICQKYLNYEQFHVILARGGSLPARFFNMQLGFNELGGWAQLDLEELSRRHTGCKIWLQSGRDEFESFFIIAMDGNQRFHSKSMAEQLNAFVSKLRGYGTVVYSSKSISLTDLAGVTNRMIGVLNENCVLGRNQALDLEDMLSANRREMLVLEDTMENKLAFFISNRQVSYLKSELSKMFADWNIQQYTQISLEKILRQILQLVEKHTGYQTPKLSLDRERQLDEALFYANGYESLLKAILDMIVELMSALDIDQPTYKLNAGEILSRIEVYVHKNLAEPITLQSVCYLMDVSQTYLSRLFRKSKNLTFNEYVTYARIQEAKRLMAEHPEMLLKDVASIVGYKDSHYFSRIFKSVTGSSPSAYND</sequence>
<dbReference type="InterPro" id="IPR011006">
    <property type="entry name" value="CheY-like_superfamily"/>
</dbReference>
<dbReference type="CDD" id="cd17536">
    <property type="entry name" value="REC_YesN-like"/>
    <property type="match status" value="1"/>
</dbReference>
<dbReference type="Gene3D" id="3.40.50.2300">
    <property type="match status" value="1"/>
</dbReference>
<evidence type="ECO:0000256" key="4">
    <source>
        <dbReference type="ARBA" id="ARBA00023012"/>
    </source>
</evidence>
<keyword evidence="5" id="KW-0805">Transcription regulation</keyword>
<organism evidence="8 9">
    <name type="scientific">Paenibacillus baekrokdamisoli</name>
    <dbReference type="NCBI Taxonomy" id="1712516"/>
    <lineage>
        <taxon>Bacteria</taxon>
        <taxon>Bacillati</taxon>
        <taxon>Bacillota</taxon>
        <taxon>Bacilli</taxon>
        <taxon>Bacillales</taxon>
        <taxon>Paenibacillaceae</taxon>
        <taxon>Paenibacillus</taxon>
    </lineage>
</organism>
<comment type="subcellular location">
    <subcellularLocation>
        <location evidence="1">Cytoplasm</location>
    </subcellularLocation>
</comment>
<dbReference type="GO" id="GO:0000160">
    <property type="term" value="P:phosphorelay signal transduction system"/>
    <property type="evidence" value="ECO:0007669"/>
    <property type="project" value="UniProtKB-KW"/>
</dbReference>
<accession>A0A3G9J704</accession>
<keyword evidence="2" id="KW-0963">Cytoplasm</keyword>
<dbReference type="InterPro" id="IPR001789">
    <property type="entry name" value="Sig_transdc_resp-reg_receiver"/>
</dbReference>
<name>A0A3G9J704_9BACL</name>
<evidence type="ECO:0000256" key="3">
    <source>
        <dbReference type="ARBA" id="ARBA00022553"/>
    </source>
</evidence>
<dbReference type="InterPro" id="IPR009057">
    <property type="entry name" value="Homeodomain-like_sf"/>
</dbReference>
<protein>
    <submittedName>
        <fullName evidence="8">Uncharacterized protein</fullName>
    </submittedName>
</protein>
<evidence type="ECO:0000313" key="9">
    <source>
        <dbReference type="Proteomes" id="UP000275368"/>
    </source>
</evidence>
<keyword evidence="9" id="KW-1185">Reference proteome</keyword>
<evidence type="ECO:0000256" key="5">
    <source>
        <dbReference type="ARBA" id="ARBA00023015"/>
    </source>
</evidence>
<keyword evidence="3" id="KW-0597">Phosphoprotein</keyword>